<comment type="caution">
    <text evidence="3">The sequence shown here is derived from an EMBL/GenBank/DDBJ whole genome shotgun (WGS) entry which is preliminary data.</text>
</comment>
<feature type="compositionally biased region" description="Polar residues" evidence="1">
    <location>
        <begin position="187"/>
        <end position="200"/>
    </location>
</feature>
<feature type="compositionally biased region" description="Low complexity" evidence="1">
    <location>
        <begin position="234"/>
        <end position="254"/>
    </location>
</feature>
<accession>A0A8K0HG99</accession>
<keyword evidence="4" id="KW-1185">Reference proteome</keyword>
<protein>
    <recommendedName>
        <fullName evidence="2">Retrotransposon gag domain-containing protein</fullName>
    </recommendedName>
</protein>
<organism evidence="3 4">
    <name type="scientific">Rhamnella rubrinervis</name>
    <dbReference type="NCBI Taxonomy" id="2594499"/>
    <lineage>
        <taxon>Eukaryota</taxon>
        <taxon>Viridiplantae</taxon>
        <taxon>Streptophyta</taxon>
        <taxon>Embryophyta</taxon>
        <taxon>Tracheophyta</taxon>
        <taxon>Spermatophyta</taxon>
        <taxon>Magnoliopsida</taxon>
        <taxon>eudicotyledons</taxon>
        <taxon>Gunneridae</taxon>
        <taxon>Pentapetalae</taxon>
        <taxon>rosids</taxon>
        <taxon>fabids</taxon>
        <taxon>Rosales</taxon>
        <taxon>Rhamnaceae</taxon>
        <taxon>rhamnoid group</taxon>
        <taxon>Rhamneae</taxon>
        <taxon>Rhamnella</taxon>
    </lineage>
</organism>
<proteinExistence type="predicted"/>
<feature type="region of interest" description="Disordered" evidence="1">
    <location>
        <begin position="233"/>
        <end position="313"/>
    </location>
</feature>
<evidence type="ECO:0000313" key="3">
    <source>
        <dbReference type="EMBL" id="KAF3452222.1"/>
    </source>
</evidence>
<dbReference type="OrthoDB" id="999035at2759"/>
<gene>
    <name evidence="3" type="ORF">FNV43_RR08320</name>
</gene>
<dbReference type="PANTHER" id="PTHR33223:SF8">
    <property type="entry name" value="OS04G0172440 PROTEIN"/>
    <property type="match status" value="1"/>
</dbReference>
<evidence type="ECO:0000259" key="2">
    <source>
        <dbReference type="Pfam" id="PF03732"/>
    </source>
</evidence>
<dbReference type="InterPro" id="IPR005162">
    <property type="entry name" value="Retrotrans_gag_dom"/>
</dbReference>
<feature type="region of interest" description="Disordered" evidence="1">
    <location>
        <begin position="478"/>
        <end position="503"/>
    </location>
</feature>
<feature type="compositionally biased region" description="Basic and acidic residues" evidence="1">
    <location>
        <begin position="287"/>
        <end position="313"/>
    </location>
</feature>
<feature type="compositionally biased region" description="Low complexity" evidence="1">
    <location>
        <begin position="269"/>
        <end position="280"/>
    </location>
</feature>
<name>A0A8K0HG99_9ROSA</name>
<dbReference type="Proteomes" id="UP000796880">
    <property type="component" value="Unassembled WGS sequence"/>
</dbReference>
<feature type="domain" description="Retrotransposon gag" evidence="2">
    <location>
        <begin position="376"/>
        <end position="438"/>
    </location>
</feature>
<dbReference type="PANTHER" id="PTHR33223">
    <property type="entry name" value="CCHC-TYPE DOMAIN-CONTAINING PROTEIN"/>
    <property type="match status" value="1"/>
</dbReference>
<dbReference type="Pfam" id="PF03732">
    <property type="entry name" value="Retrotrans_gag"/>
    <property type="match status" value="1"/>
</dbReference>
<dbReference type="EMBL" id="VOIH02000003">
    <property type="protein sequence ID" value="KAF3452222.1"/>
    <property type="molecule type" value="Genomic_DNA"/>
</dbReference>
<reference evidence="3" key="1">
    <citation type="submission" date="2020-03" db="EMBL/GenBank/DDBJ databases">
        <title>A high-quality chromosome-level genome assembly of a woody plant with both climbing and erect habits, Rhamnella rubrinervis.</title>
        <authorList>
            <person name="Lu Z."/>
            <person name="Yang Y."/>
            <person name="Zhu X."/>
            <person name="Sun Y."/>
        </authorList>
    </citation>
    <scope>NUCLEOTIDE SEQUENCE</scope>
    <source>
        <strain evidence="3">BYM</strain>
        <tissue evidence="3">Leaf</tissue>
    </source>
</reference>
<dbReference type="AlphaFoldDB" id="A0A8K0HG99"/>
<evidence type="ECO:0000256" key="1">
    <source>
        <dbReference type="SAM" id="MobiDB-lite"/>
    </source>
</evidence>
<evidence type="ECO:0000313" key="4">
    <source>
        <dbReference type="Proteomes" id="UP000796880"/>
    </source>
</evidence>
<feature type="region of interest" description="Disordered" evidence="1">
    <location>
        <begin position="158"/>
        <end position="210"/>
    </location>
</feature>
<feature type="compositionally biased region" description="Basic and acidic residues" evidence="1">
    <location>
        <begin position="167"/>
        <end position="177"/>
    </location>
</feature>
<sequence length="503" mass="55291">MGSHFIAAASRAGIAWFPNGSASCECAPPISYKGEPYVIGANSCIDRQGLLAGAGDSMQSGQRKCSNWPRRVVGKERERAGAHTSRDFQVGSQATPWRPSAFVKSRLLHSWFYQSCLETPGVSDKVVCSSMNPSKIKEGAEVHAVNYFGGLRTSMGGVKFNAHHPTQRQEDAHEQKPKAVYGPVLTRSRSVPAQMEGSSNEETDRRRPDKIDRLEAQLKALTDMVASLMADRTAQNPAPVQQPAATAQPAQLPQHVQPVPPAQDASQANSNPTVPSNNPVLITVADTQERTHEQDRAKNNVEDSKVASKLESPEEKLRTLQGIDSYGSTSFSDLCFFQTPDFDKYDGSGCPFTHLKVYCVEMCLYGDNEPLLIQQFQKSLTGPALRWFVELDRSKIHSWTDLANAFLTQYKFNTEIAPDRIDLQRMQKRNNESFRAYAVLEGIGGSDLVIVGDRVEDALKSGRLMGVQALQSLLEQPGAGTSHKRVTAKKQDPGSKEVQMIEA</sequence>